<gene>
    <name evidence="7" type="ORF">EV192_10837</name>
</gene>
<evidence type="ECO:0000256" key="6">
    <source>
        <dbReference type="SAM" id="SignalP"/>
    </source>
</evidence>
<dbReference type="InterPro" id="IPR006059">
    <property type="entry name" value="SBP"/>
</dbReference>
<keyword evidence="3" id="KW-0472">Membrane</keyword>
<accession>A0A4R2JES7</accession>
<keyword evidence="2 6" id="KW-0732">Signal</keyword>
<dbReference type="InterPro" id="IPR006311">
    <property type="entry name" value="TAT_signal"/>
</dbReference>
<keyword evidence="7" id="KW-0762">Sugar transport</keyword>
<evidence type="ECO:0000256" key="5">
    <source>
        <dbReference type="ARBA" id="ARBA00023288"/>
    </source>
</evidence>
<keyword evidence="1" id="KW-1003">Cell membrane</keyword>
<dbReference type="Proteomes" id="UP000295680">
    <property type="component" value="Unassembled WGS sequence"/>
</dbReference>
<proteinExistence type="predicted"/>
<organism evidence="7 8">
    <name type="scientific">Actinocrispum wychmicini</name>
    <dbReference type="NCBI Taxonomy" id="1213861"/>
    <lineage>
        <taxon>Bacteria</taxon>
        <taxon>Bacillati</taxon>
        <taxon>Actinomycetota</taxon>
        <taxon>Actinomycetes</taxon>
        <taxon>Pseudonocardiales</taxon>
        <taxon>Pseudonocardiaceae</taxon>
        <taxon>Actinocrispum</taxon>
    </lineage>
</organism>
<comment type="caution">
    <text evidence="7">The sequence shown here is derived from an EMBL/GenBank/DDBJ whole genome shotgun (WGS) entry which is preliminary data.</text>
</comment>
<dbReference type="CDD" id="cd13585">
    <property type="entry name" value="PBP2_TMBP_like"/>
    <property type="match status" value="1"/>
</dbReference>
<feature type="chain" id="PRO_5039211423" evidence="6">
    <location>
        <begin position="29"/>
        <end position="443"/>
    </location>
</feature>
<dbReference type="RefSeq" id="WP_207926347.1">
    <property type="nucleotide sequence ID" value="NZ_SLWS01000008.1"/>
</dbReference>
<evidence type="ECO:0000256" key="4">
    <source>
        <dbReference type="ARBA" id="ARBA00023139"/>
    </source>
</evidence>
<protein>
    <submittedName>
        <fullName evidence="7">Multiple sugar transport system substrate-binding protein</fullName>
    </submittedName>
</protein>
<reference evidence="7 8" key="1">
    <citation type="submission" date="2019-03" db="EMBL/GenBank/DDBJ databases">
        <title>Genomic Encyclopedia of Type Strains, Phase IV (KMG-IV): sequencing the most valuable type-strain genomes for metagenomic binning, comparative biology and taxonomic classification.</title>
        <authorList>
            <person name="Goeker M."/>
        </authorList>
    </citation>
    <scope>NUCLEOTIDE SEQUENCE [LARGE SCALE GENOMIC DNA]</scope>
    <source>
        <strain evidence="7 8">DSM 45934</strain>
    </source>
</reference>
<feature type="signal peptide" evidence="6">
    <location>
        <begin position="1"/>
        <end position="28"/>
    </location>
</feature>
<dbReference type="InterPro" id="IPR050490">
    <property type="entry name" value="Bact_solute-bd_prot1"/>
</dbReference>
<dbReference type="PROSITE" id="PS51318">
    <property type="entry name" value="TAT"/>
    <property type="match status" value="1"/>
</dbReference>
<dbReference type="Gene3D" id="3.40.190.10">
    <property type="entry name" value="Periplasmic binding protein-like II"/>
    <property type="match status" value="1"/>
</dbReference>
<keyword evidence="4" id="KW-0564">Palmitate</keyword>
<evidence type="ECO:0000313" key="8">
    <source>
        <dbReference type="Proteomes" id="UP000295680"/>
    </source>
</evidence>
<keyword evidence="8" id="KW-1185">Reference proteome</keyword>
<dbReference type="Pfam" id="PF01547">
    <property type="entry name" value="SBP_bac_1"/>
    <property type="match status" value="1"/>
</dbReference>
<sequence length="443" mass="46332">MATATLSRRGMLRLMGVTAAVPAMSALAGCGGSSGSSGGSSGPSGASGELSLAYLGDATQQKAFNDLFTAFNKANPGITVKANGIAAKDWANFANTISTQLAGGKKYDIVSVATEGQLLMSSKGVLAPLDDFIAKDKAVVDAYYAGIDPHLREWTSKYGSPDGKTYFIPGGYNAVVLYCNTEVFAKAGVDIPTGDWTWDEFKAAGARIKEKTGAYLISLGGGGDFPFVEIMPWLLTNGASTTDADWKTPTYNSPAAIEAATFVKGLIDAGLAPKVGGSFDAPNQFSKGALATLGGGRWPTLDIRRLNLVDKTRIVNWPTKAGKGAPIGWDGWPILNSSTNKEAAWTFIKWLMSPEASEFYAKIGGTNIPALKTVAASQSFLDNAPKGSELLPAAIGYGTPIPSPKQGAETQKVISTGWKNAITGLKPVSDALTEANDQLRPLL</sequence>
<keyword evidence="5" id="KW-0449">Lipoprotein</keyword>
<dbReference type="AlphaFoldDB" id="A0A4R2JES7"/>
<dbReference type="EMBL" id="SLWS01000008">
    <property type="protein sequence ID" value="TCO54749.1"/>
    <property type="molecule type" value="Genomic_DNA"/>
</dbReference>
<evidence type="ECO:0000256" key="3">
    <source>
        <dbReference type="ARBA" id="ARBA00023136"/>
    </source>
</evidence>
<keyword evidence="7" id="KW-0813">Transport</keyword>
<evidence type="ECO:0000256" key="1">
    <source>
        <dbReference type="ARBA" id="ARBA00022475"/>
    </source>
</evidence>
<evidence type="ECO:0000256" key="2">
    <source>
        <dbReference type="ARBA" id="ARBA00022729"/>
    </source>
</evidence>
<dbReference type="PANTHER" id="PTHR43649:SF33">
    <property type="entry name" value="POLYGALACTURONAN_RHAMNOGALACTURONAN-BINDING PROTEIN YTCQ"/>
    <property type="match status" value="1"/>
</dbReference>
<name>A0A4R2JES7_9PSEU</name>
<dbReference type="SUPFAM" id="SSF53850">
    <property type="entry name" value="Periplasmic binding protein-like II"/>
    <property type="match status" value="1"/>
</dbReference>
<evidence type="ECO:0000313" key="7">
    <source>
        <dbReference type="EMBL" id="TCO54749.1"/>
    </source>
</evidence>
<dbReference type="PANTHER" id="PTHR43649">
    <property type="entry name" value="ARABINOSE-BINDING PROTEIN-RELATED"/>
    <property type="match status" value="1"/>
</dbReference>